<reference evidence="2 3" key="1">
    <citation type="submission" date="2017-10" db="EMBL/GenBank/DDBJ databases">
        <title>Whole genome of Pedobacter ginsengisoli T01R-27 isolated from tomato rhizosphere.</title>
        <authorList>
            <person name="Weon H.-Y."/>
            <person name="Lee S.A."/>
            <person name="Sang M.K."/>
            <person name="Song J."/>
        </authorList>
    </citation>
    <scope>NUCLEOTIDE SEQUENCE [LARGE SCALE GENOMIC DNA]</scope>
    <source>
        <strain evidence="2 3">T01R-27</strain>
    </source>
</reference>
<accession>A0A2D1U9W2</accession>
<dbReference type="EMBL" id="CP024091">
    <property type="protein sequence ID" value="ATP58408.1"/>
    <property type="molecule type" value="Genomic_DNA"/>
</dbReference>
<keyword evidence="1" id="KW-1133">Transmembrane helix</keyword>
<dbReference type="AlphaFoldDB" id="A0A2D1U9W2"/>
<feature type="transmembrane region" description="Helical" evidence="1">
    <location>
        <begin position="80"/>
        <end position="103"/>
    </location>
</feature>
<organism evidence="2 3">
    <name type="scientific">Pedobacter ginsengisoli</name>
    <dbReference type="NCBI Taxonomy" id="363852"/>
    <lineage>
        <taxon>Bacteria</taxon>
        <taxon>Pseudomonadati</taxon>
        <taxon>Bacteroidota</taxon>
        <taxon>Sphingobacteriia</taxon>
        <taxon>Sphingobacteriales</taxon>
        <taxon>Sphingobacteriaceae</taxon>
        <taxon>Pedobacter</taxon>
    </lineage>
</organism>
<keyword evidence="1" id="KW-0812">Transmembrane</keyword>
<protein>
    <submittedName>
        <fullName evidence="2">Uncharacterized protein</fullName>
    </submittedName>
</protein>
<gene>
    <name evidence="2" type="ORF">CPT03_19045</name>
</gene>
<evidence type="ECO:0000313" key="2">
    <source>
        <dbReference type="EMBL" id="ATP58408.1"/>
    </source>
</evidence>
<name>A0A2D1U9W2_9SPHI</name>
<dbReference type="Proteomes" id="UP000223749">
    <property type="component" value="Chromosome"/>
</dbReference>
<keyword evidence="1" id="KW-0472">Membrane</keyword>
<feature type="transmembrane region" description="Helical" evidence="1">
    <location>
        <begin position="7"/>
        <end position="27"/>
    </location>
</feature>
<feature type="transmembrane region" description="Helical" evidence="1">
    <location>
        <begin position="109"/>
        <end position="132"/>
    </location>
</feature>
<sequence length="147" mass="16599">MLQHYRYPFNVWLTSVLIGPLVLLFKFKPTVATVLSSFFSVGFIEYYFVAVLIGGFCSIPCFLFLWLCYTLLIKKDTPVWLIRVALALVSLLCCIAVFIVMSLPDLKNFWGRGNIILISAYTIPLIAGVLMYKVTTVKSKSDGIEVQ</sequence>
<evidence type="ECO:0000256" key="1">
    <source>
        <dbReference type="SAM" id="Phobius"/>
    </source>
</evidence>
<dbReference type="RefSeq" id="WP_099440310.1">
    <property type="nucleotide sequence ID" value="NZ_CP024091.1"/>
</dbReference>
<proteinExistence type="predicted"/>
<feature type="transmembrane region" description="Helical" evidence="1">
    <location>
        <begin position="47"/>
        <end position="68"/>
    </location>
</feature>
<dbReference type="KEGG" id="pgs:CPT03_19045"/>
<dbReference type="OrthoDB" id="767725at2"/>
<keyword evidence="3" id="KW-1185">Reference proteome</keyword>
<evidence type="ECO:0000313" key="3">
    <source>
        <dbReference type="Proteomes" id="UP000223749"/>
    </source>
</evidence>